<dbReference type="AlphaFoldDB" id="A0A409YBF9"/>
<evidence type="ECO:0000313" key="2">
    <source>
        <dbReference type="Proteomes" id="UP000284842"/>
    </source>
</evidence>
<comment type="caution">
    <text evidence="1">The sequence shown here is derived from an EMBL/GenBank/DDBJ whole genome shotgun (WGS) entry which is preliminary data.</text>
</comment>
<dbReference type="Proteomes" id="UP000284842">
    <property type="component" value="Unassembled WGS sequence"/>
</dbReference>
<sequence>MSGPLADAQALDNLLQSDPGNLLSTAGGESDKTVMASTSVVSLNSPHRLPTSPTTLSQSDAEPFTINDLPPEIIAKIFYIYMYWEDESHLIDPELEGMVSVFLPDPRSAPLLFCRVCRYWRNVAISTAALWSALAMKESFNLNTVELWLKRSQNHPLSLFLLIYSWDSWAHTQEQIPLLLDILYSTMPRWKSIFFHFPDTKRLRDLAFTLSPEEGKSSATQLQFLRISSQIHFSESDERLCIAAYHRLSSFPHPALRRFSWPCDCGTLDFANMPTVLWQNLQEVSLLTTTTGYLYPFLKACTTLRFMVIDTLHTFIWSGDVDVVTPTIAHALESLNIGRLKGYIAEAFGCLTTPKLKRLSYGHSAGGEETEALQDFLERSGCELESLCIVCKTSKFDEAEATIMLRTPIFTAIPNFSLRLKEDGCDPSFAGSIIAETVGRWSATTYARYEPNNRSYHLGWGTLDIAYDYNDYYPFLVKGPVPIPKWTLSYSDGPLTSA</sequence>
<dbReference type="InParanoid" id="A0A409YBF9"/>
<organism evidence="1 2">
    <name type="scientific">Panaeolus cyanescens</name>
    <dbReference type="NCBI Taxonomy" id="181874"/>
    <lineage>
        <taxon>Eukaryota</taxon>
        <taxon>Fungi</taxon>
        <taxon>Dikarya</taxon>
        <taxon>Basidiomycota</taxon>
        <taxon>Agaricomycotina</taxon>
        <taxon>Agaricomycetes</taxon>
        <taxon>Agaricomycetidae</taxon>
        <taxon>Agaricales</taxon>
        <taxon>Agaricineae</taxon>
        <taxon>Galeropsidaceae</taxon>
        <taxon>Panaeolus</taxon>
    </lineage>
</organism>
<dbReference type="EMBL" id="NHTK01001316">
    <property type="protein sequence ID" value="PPR00340.1"/>
    <property type="molecule type" value="Genomic_DNA"/>
</dbReference>
<keyword evidence="2" id="KW-1185">Reference proteome</keyword>
<accession>A0A409YBF9</accession>
<name>A0A409YBF9_9AGAR</name>
<gene>
    <name evidence="1" type="ORF">CVT24_004362</name>
</gene>
<proteinExistence type="predicted"/>
<evidence type="ECO:0000313" key="1">
    <source>
        <dbReference type="EMBL" id="PPR00340.1"/>
    </source>
</evidence>
<dbReference type="Gene3D" id="1.20.1280.50">
    <property type="match status" value="1"/>
</dbReference>
<dbReference type="STRING" id="181874.A0A409YBF9"/>
<dbReference type="OrthoDB" id="3365698at2759"/>
<reference evidence="1 2" key="1">
    <citation type="journal article" date="2018" name="Evol. Lett.">
        <title>Horizontal gene cluster transfer increased hallucinogenic mushroom diversity.</title>
        <authorList>
            <person name="Reynolds H.T."/>
            <person name="Vijayakumar V."/>
            <person name="Gluck-Thaler E."/>
            <person name="Korotkin H.B."/>
            <person name="Matheny P.B."/>
            <person name="Slot J.C."/>
        </authorList>
    </citation>
    <scope>NUCLEOTIDE SEQUENCE [LARGE SCALE GENOMIC DNA]</scope>
    <source>
        <strain evidence="1 2">2629</strain>
    </source>
</reference>
<protein>
    <submittedName>
        <fullName evidence="1">Uncharacterized protein</fullName>
    </submittedName>
</protein>